<protein>
    <submittedName>
        <fullName evidence="1">5-3 exonuclease family protein</fullName>
    </submittedName>
</protein>
<dbReference type="OrthoDB" id="1749098at2759"/>
<keyword evidence="2" id="KW-1185">Reference proteome</keyword>
<dbReference type="Proteomes" id="UP001153555">
    <property type="component" value="Unassembled WGS sequence"/>
</dbReference>
<name>A0A9N7P2Y5_STRHE</name>
<keyword evidence="1" id="KW-0378">Hydrolase</keyword>
<keyword evidence="1" id="KW-0269">Exonuclease</keyword>
<keyword evidence="1" id="KW-0540">Nuclease</keyword>
<gene>
    <name evidence="1" type="ORF">SHERM_07556</name>
</gene>
<accession>A0A9N7P2Y5</accession>
<organism evidence="1 2">
    <name type="scientific">Striga hermonthica</name>
    <name type="common">Purple witchweed</name>
    <name type="synonym">Buchnera hermonthica</name>
    <dbReference type="NCBI Taxonomy" id="68872"/>
    <lineage>
        <taxon>Eukaryota</taxon>
        <taxon>Viridiplantae</taxon>
        <taxon>Streptophyta</taxon>
        <taxon>Embryophyta</taxon>
        <taxon>Tracheophyta</taxon>
        <taxon>Spermatophyta</taxon>
        <taxon>Magnoliopsida</taxon>
        <taxon>eudicotyledons</taxon>
        <taxon>Gunneridae</taxon>
        <taxon>Pentapetalae</taxon>
        <taxon>asterids</taxon>
        <taxon>lamiids</taxon>
        <taxon>Lamiales</taxon>
        <taxon>Orobanchaceae</taxon>
        <taxon>Buchnereae</taxon>
        <taxon>Striga</taxon>
    </lineage>
</organism>
<proteinExistence type="predicted"/>
<feature type="non-terminal residue" evidence="1">
    <location>
        <position position="1"/>
    </location>
</feature>
<dbReference type="EMBL" id="CACSLK010034337">
    <property type="protein sequence ID" value="CAA0841661.1"/>
    <property type="molecule type" value="Genomic_DNA"/>
</dbReference>
<reference evidence="1" key="1">
    <citation type="submission" date="2019-12" db="EMBL/GenBank/DDBJ databases">
        <authorList>
            <person name="Scholes J."/>
        </authorList>
    </citation>
    <scope>NUCLEOTIDE SEQUENCE</scope>
</reference>
<evidence type="ECO:0000313" key="1">
    <source>
        <dbReference type="EMBL" id="CAA0841661.1"/>
    </source>
</evidence>
<sequence length="219" mass="24320">REIEKGIRGFWRLNPSTLPSTSAIQSQTTSGIQRCHGSGLTRINSSFGAWWRPCLLRLKEFMACYRISHQNVHACWRTLYSSWKPNGLVSKSFFCKLSSLGCSTRKYCSSIPCKRDFRGGRNSLNSGVCSVVRPFSSTAISTSAQTAEAIDESTILNSATSDDVQTTMTPSNGRVMLIDGTSIIYRAYYKLLARLHHGHLSHADGNGDWVLTIFRALSL</sequence>
<feature type="non-terminal residue" evidence="1">
    <location>
        <position position="219"/>
    </location>
</feature>
<comment type="caution">
    <text evidence="1">The sequence shown here is derived from an EMBL/GenBank/DDBJ whole genome shotgun (WGS) entry which is preliminary data.</text>
</comment>
<dbReference type="AlphaFoldDB" id="A0A9N7P2Y5"/>
<evidence type="ECO:0000313" key="2">
    <source>
        <dbReference type="Proteomes" id="UP001153555"/>
    </source>
</evidence>
<dbReference type="GO" id="GO:0004527">
    <property type="term" value="F:exonuclease activity"/>
    <property type="evidence" value="ECO:0007669"/>
    <property type="project" value="UniProtKB-KW"/>
</dbReference>